<organism evidence="2 3">
    <name type="scientific">Mucilaginibacter dorajii</name>
    <dbReference type="NCBI Taxonomy" id="692994"/>
    <lineage>
        <taxon>Bacteria</taxon>
        <taxon>Pseudomonadati</taxon>
        <taxon>Bacteroidota</taxon>
        <taxon>Sphingobacteriia</taxon>
        <taxon>Sphingobacteriales</taxon>
        <taxon>Sphingobacteriaceae</taxon>
        <taxon>Mucilaginibacter</taxon>
    </lineage>
</organism>
<evidence type="ECO:0000256" key="1">
    <source>
        <dbReference type="SAM" id="Phobius"/>
    </source>
</evidence>
<feature type="transmembrane region" description="Helical" evidence="1">
    <location>
        <begin position="73"/>
        <end position="91"/>
    </location>
</feature>
<comment type="caution">
    <text evidence="2">The sequence shown here is derived from an EMBL/GenBank/DDBJ whole genome shotgun (WGS) entry which is preliminary data.</text>
</comment>
<accession>A0ABP7QJT6</accession>
<dbReference type="EMBL" id="BAAAZC010000027">
    <property type="protein sequence ID" value="GAA3983774.1"/>
    <property type="molecule type" value="Genomic_DNA"/>
</dbReference>
<protein>
    <submittedName>
        <fullName evidence="2">Uncharacterized protein</fullName>
    </submittedName>
</protein>
<evidence type="ECO:0000313" key="2">
    <source>
        <dbReference type="EMBL" id="GAA3983774.1"/>
    </source>
</evidence>
<keyword evidence="3" id="KW-1185">Reference proteome</keyword>
<feature type="transmembrane region" description="Helical" evidence="1">
    <location>
        <begin position="12"/>
        <end position="35"/>
    </location>
</feature>
<sequence length="210" mass="23599">MKVKPKNTGYIIAATLLYTILVGIIGVLKLSHIMLSNLVNYLTNFILEGCYVAAIFYLMAILKQVDEKRTIILSLRIYIILDIIFFGWHLLVGRTGINGNILPMLIGFIATLYISAQATNVKDPVLSFPFKLLGAIMPLSLFFKLLISVFVIQHYVGRNLLYYVVLAETLPPLAIIYILYKALIITNNQQQVMPPTIANPDNSIENKLPK</sequence>
<feature type="transmembrane region" description="Helical" evidence="1">
    <location>
        <begin position="160"/>
        <end position="180"/>
    </location>
</feature>
<dbReference type="Proteomes" id="UP001500742">
    <property type="component" value="Unassembled WGS sequence"/>
</dbReference>
<proteinExistence type="predicted"/>
<name>A0ABP7QJT6_9SPHI</name>
<evidence type="ECO:0000313" key="3">
    <source>
        <dbReference type="Proteomes" id="UP001500742"/>
    </source>
</evidence>
<keyword evidence="1" id="KW-0812">Transmembrane</keyword>
<feature type="transmembrane region" description="Helical" evidence="1">
    <location>
        <begin position="41"/>
        <end position="61"/>
    </location>
</feature>
<keyword evidence="1" id="KW-1133">Transmembrane helix</keyword>
<feature type="transmembrane region" description="Helical" evidence="1">
    <location>
        <begin position="128"/>
        <end position="154"/>
    </location>
</feature>
<feature type="transmembrane region" description="Helical" evidence="1">
    <location>
        <begin position="97"/>
        <end position="116"/>
    </location>
</feature>
<gene>
    <name evidence="2" type="ORF">GCM10022210_39400</name>
</gene>
<reference evidence="3" key="1">
    <citation type="journal article" date="2019" name="Int. J. Syst. Evol. Microbiol.">
        <title>The Global Catalogue of Microorganisms (GCM) 10K type strain sequencing project: providing services to taxonomists for standard genome sequencing and annotation.</title>
        <authorList>
            <consortium name="The Broad Institute Genomics Platform"/>
            <consortium name="The Broad Institute Genome Sequencing Center for Infectious Disease"/>
            <person name="Wu L."/>
            <person name="Ma J."/>
        </authorList>
    </citation>
    <scope>NUCLEOTIDE SEQUENCE [LARGE SCALE GENOMIC DNA]</scope>
    <source>
        <strain evidence="3">JCM 16601</strain>
    </source>
</reference>
<dbReference type="RefSeq" id="WP_259089954.1">
    <property type="nucleotide sequence ID" value="NZ_BAAAZC010000027.1"/>
</dbReference>
<keyword evidence="1" id="KW-0472">Membrane</keyword>